<proteinExistence type="predicted"/>
<protein>
    <submittedName>
        <fullName evidence="1">Uncharacterized protein</fullName>
    </submittedName>
</protein>
<reference evidence="1" key="1">
    <citation type="submission" date="2014-09" db="EMBL/GenBank/DDBJ databases">
        <authorList>
            <person name="Magalhaes I.L.F."/>
            <person name="Oliveira U."/>
            <person name="Santos F.R."/>
            <person name="Vidigal T.H.D.A."/>
            <person name="Brescovit A.D."/>
            <person name="Santos A.J."/>
        </authorList>
    </citation>
    <scope>NUCLEOTIDE SEQUENCE</scope>
    <source>
        <tissue evidence="1">Shoot tissue taken approximately 20 cm above the soil surface</tissue>
    </source>
</reference>
<sequence length="39" mass="4610">METNNLIIECSSNRTCCIWMTQRYKMSVLGETINNRQNN</sequence>
<dbReference type="EMBL" id="GBRH01239457">
    <property type="protein sequence ID" value="JAD58438.1"/>
    <property type="molecule type" value="Transcribed_RNA"/>
</dbReference>
<name>A0A0A9B8D6_ARUDO</name>
<accession>A0A0A9B8D6</accession>
<dbReference type="AlphaFoldDB" id="A0A0A9B8D6"/>
<reference evidence="1" key="2">
    <citation type="journal article" date="2015" name="Data Brief">
        <title>Shoot transcriptome of the giant reed, Arundo donax.</title>
        <authorList>
            <person name="Barrero R.A."/>
            <person name="Guerrero F.D."/>
            <person name="Moolhuijzen P."/>
            <person name="Goolsby J.A."/>
            <person name="Tidwell J."/>
            <person name="Bellgard S.E."/>
            <person name="Bellgard M.I."/>
        </authorList>
    </citation>
    <scope>NUCLEOTIDE SEQUENCE</scope>
    <source>
        <tissue evidence="1">Shoot tissue taken approximately 20 cm above the soil surface</tissue>
    </source>
</reference>
<evidence type="ECO:0000313" key="1">
    <source>
        <dbReference type="EMBL" id="JAD58438.1"/>
    </source>
</evidence>
<organism evidence="1">
    <name type="scientific">Arundo donax</name>
    <name type="common">Giant reed</name>
    <name type="synonym">Donax arundinaceus</name>
    <dbReference type="NCBI Taxonomy" id="35708"/>
    <lineage>
        <taxon>Eukaryota</taxon>
        <taxon>Viridiplantae</taxon>
        <taxon>Streptophyta</taxon>
        <taxon>Embryophyta</taxon>
        <taxon>Tracheophyta</taxon>
        <taxon>Spermatophyta</taxon>
        <taxon>Magnoliopsida</taxon>
        <taxon>Liliopsida</taxon>
        <taxon>Poales</taxon>
        <taxon>Poaceae</taxon>
        <taxon>PACMAD clade</taxon>
        <taxon>Arundinoideae</taxon>
        <taxon>Arundineae</taxon>
        <taxon>Arundo</taxon>
    </lineage>
</organism>